<comment type="caution">
    <text evidence="3">The sequence shown here is derived from an EMBL/GenBank/DDBJ whole genome shotgun (WGS) entry which is preliminary data.</text>
</comment>
<dbReference type="EMBL" id="JABZEC010000004">
    <property type="protein sequence ID" value="NVY96641.1"/>
    <property type="molecule type" value="Genomic_DNA"/>
</dbReference>
<reference evidence="3 4" key="1">
    <citation type="submission" date="2020-06" db="EMBL/GenBank/DDBJ databases">
        <authorList>
            <person name="Kang J."/>
        </authorList>
    </citation>
    <scope>NUCLEOTIDE SEQUENCE [LARGE SCALE GENOMIC DNA]</scope>
    <source>
        <strain evidence="3 4">DCY120</strain>
    </source>
</reference>
<feature type="compositionally biased region" description="Polar residues" evidence="1">
    <location>
        <begin position="205"/>
        <end position="216"/>
    </location>
</feature>
<feature type="transmembrane region" description="Helical" evidence="2">
    <location>
        <begin position="68"/>
        <end position="87"/>
    </location>
</feature>
<protein>
    <submittedName>
        <fullName evidence="3">Uncharacterized protein</fullName>
    </submittedName>
</protein>
<feature type="compositionally biased region" description="Low complexity" evidence="1">
    <location>
        <begin position="153"/>
        <end position="162"/>
    </location>
</feature>
<feature type="transmembrane region" description="Helical" evidence="2">
    <location>
        <begin position="41"/>
        <end position="61"/>
    </location>
</feature>
<accession>A0A850R3U0</accession>
<evidence type="ECO:0000256" key="1">
    <source>
        <dbReference type="SAM" id="MobiDB-lite"/>
    </source>
</evidence>
<feature type="region of interest" description="Disordered" evidence="1">
    <location>
        <begin position="152"/>
        <end position="259"/>
    </location>
</feature>
<proteinExistence type="predicted"/>
<sequence length="259" mass="28055">MKTTNLISGFALIIMAIGILIDYQLTGLILVLTGYADISNATPAVVAFSFWIAGLINIIFYNQKRFNFSLVSLIVIALGICLGFLNQANFPSLVLWLSAGLAIGIFICLANFINQYFLRPKIGPNGQAHSTSYYEKDASSADVKYQTIAQFATNPQKKPTPTRQKKTSAPTKTVPTAEKAISARSAKAAPQKDSQALAPVPTPTPKKTNSPDSKISSWRRPKKSPAPATKKMAATAPDETAPTVPIKKTGKRSFKTKRH</sequence>
<name>A0A850R3U0_9LACO</name>
<evidence type="ECO:0000313" key="3">
    <source>
        <dbReference type="EMBL" id="NVY96641.1"/>
    </source>
</evidence>
<feature type="compositionally biased region" description="Low complexity" evidence="1">
    <location>
        <begin position="225"/>
        <end position="237"/>
    </location>
</feature>
<gene>
    <name evidence="3" type="ORF">HU830_05630</name>
</gene>
<organism evidence="3 4">
    <name type="scientific">Bombilactobacillus apium</name>
    <dbReference type="NCBI Taxonomy" id="2675299"/>
    <lineage>
        <taxon>Bacteria</taxon>
        <taxon>Bacillati</taxon>
        <taxon>Bacillota</taxon>
        <taxon>Bacilli</taxon>
        <taxon>Lactobacillales</taxon>
        <taxon>Lactobacillaceae</taxon>
        <taxon>Bombilactobacillus</taxon>
    </lineage>
</organism>
<feature type="compositionally biased region" description="Basic residues" evidence="1">
    <location>
        <begin position="248"/>
        <end position="259"/>
    </location>
</feature>
<dbReference type="AlphaFoldDB" id="A0A850R3U0"/>
<feature type="transmembrane region" description="Helical" evidence="2">
    <location>
        <begin position="12"/>
        <end position="35"/>
    </location>
</feature>
<keyword evidence="2" id="KW-0812">Transmembrane</keyword>
<evidence type="ECO:0000256" key="2">
    <source>
        <dbReference type="SAM" id="Phobius"/>
    </source>
</evidence>
<keyword evidence="4" id="KW-1185">Reference proteome</keyword>
<dbReference type="RefSeq" id="WP_176942800.1">
    <property type="nucleotide sequence ID" value="NZ_JABZEC010000004.1"/>
</dbReference>
<keyword evidence="2" id="KW-0472">Membrane</keyword>
<keyword evidence="2" id="KW-1133">Transmembrane helix</keyword>
<feature type="transmembrane region" description="Helical" evidence="2">
    <location>
        <begin position="93"/>
        <end position="113"/>
    </location>
</feature>
<evidence type="ECO:0000313" key="4">
    <source>
        <dbReference type="Proteomes" id="UP000563523"/>
    </source>
</evidence>
<dbReference type="Proteomes" id="UP000563523">
    <property type="component" value="Unassembled WGS sequence"/>
</dbReference>